<dbReference type="Proteomes" id="UP000269438">
    <property type="component" value="Unassembled WGS sequence"/>
</dbReference>
<evidence type="ECO:0000256" key="3">
    <source>
        <dbReference type="SAM" id="MobiDB-lite"/>
    </source>
</evidence>
<accession>A0A3L7ASN2</accession>
<keyword evidence="1 5" id="KW-0808">Transferase</keyword>
<dbReference type="PROSITE" id="PS51186">
    <property type="entry name" value="GNAT"/>
    <property type="match status" value="1"/>
</dbReference>
<feature type="domain" description="N-acetyltransferase" evidence="4">
    <location>
        <begin position="35"/>
        <end position="181"/>
    </location>
</feature>
<keyword evidence="2" id="KW-0012">Acyltransferase</keyword>
<evidence type="ECO:0000313" key="6">
    <source>
        <dbReference type="Proteomes" id="UP000269438"/>
    </source>
</evidence>
<dbReference type="GO" id="GO:0016747">
    <property type="term" value="F:acyltransferase activity, transferring groups other than amino-acyl groups"/>
    <property type="evidence" value="ECO:0007669"/>
    <property type="project" value="InterPro"/>
</dbReference>
<evidence type="ECO:0000256" key="1">
    <source>
        <dbReference type="ARBA" id="ARBA00022679"/>
    </source>
</evidence>
<dbReference type="AlphaFoldDB" id="A0A3L7ASN2"/>
<dbReference type="OrthoDB" id="70840at2"/>
<proteinExistence type="predicted"/>
<feature type="compositionally biased region" description="Basic and acidic residues" evidence="3">
    <location>
        <begin position="232"/>
        <end position="241"/>
    </location>
</feature>
<evidence type="ECO:0000313" key="5">
    <source>
        <dbReference type="EMBL" id="RLP82402.1"/>
    </source>
</evidence>
<evidence type="ECO:0000256" key="2">
    <source>
        <dbReference type="ARBA" id="ARBA00023315"/>
    </source>
</evidence>
<feature type="region of interest" description="Disordered" evidence="3">
    <location>
        <begin position="1"/>
        <end position="24"/>
    </location>
</feature>
<dbReference type="EMBL" id="RCUY01000009">
    <property type="protein sequence ID" value="RLP82402.1"/>
    <property type="molecule type" value="Genomic_DNA"/>
</dbReference>
<dbReference type="RefSeq" id="WP_121688930.1">
    <property type="nucleotide sequence ID" value="NZ_RCUY01000009.1"/>
</dbReference>
<feature type="compositionally biased region" description="Polar residues" evidence="3">
    <location>
        <begin position="1"/>
        <end position="10"/>
    </location>
</feature>
<evidence type="ECO:0000259" key="4">
    <source>
        <dbReference type="PROSITE" id="PS51186"/>
    </source>
</evidence>
<dbReference type="Gene3D" id="3.40.630.30">
    <property type="match status" value="1"/>
</dbReference>
<dbReference type="SUPFAM" id="SSF55729">
    <property type="entry name" value="Acyl-CoA N-acyltransferases (Nat)"/>
    <property type="match status" value="1"/>
</dbReference>
<keyword evidence="6" id="KW-1185">Reference proteome</keyword>
<dbReference type="InterPro" id="IPR000182">
    <property type="entry name" value="GNAT_dom"/>
</dbReference>
<organism evidence="5 6">
    <name type="scientific">Mycetocola lacteus</name>
    <dbReference type="NCBI Taxonomy" id="76637"/>
    <lineage>
        <taxon>Bacteria</taxon>
        <taxon>Bacillati</taxon>
        <taxon>Actinomycetota</taxon>
        <taxon>Actinomycetes</taxon>
        <taxon>Micrococcales</taxon>
        <taxon>Microbacteriaceae</taxon>
        <taxon>Mycetocola</taxon>
    </lineage>
</organism>
<dbReference type="PANTHER" id="PTHR43877:SF2">
    <property type="entry name" value="AMINOALKYLPHOSPHONATE N-ACETYLTRANSFERASE-RELATED"/>
    <property type="match status" value="1"/>
</dbReference>
<dbReference type="Pfam" id="PF00583">
    <property type="entry name" value="Acetyltransf_1"/>
    <property type="match status" value="1"/>
</dbReference>
<comment type="caution">
    <text evidence="5">The sequence shown here is derived from an EMBL/GenBank/DDBJ whole genome shotgun (WGS) entry which is preliminary data.</text>
</comment>
<dbReference type="PANTHER" id="PTHR43877">
    <property type="entry name" value="AMINOALKYLPHOSPHONATE N-ACETYLTRANSFERASE-RELATED-RELATED"/>
    <property type="match status" value="1"/>
</dbReference>
<dbReference type="CDD" id="cd04301">
    <property type="entry name" value="NAT_SF"/>
    <property type="match status" value="1"/>
</dbReference>
<dbReference type="InterPro" id="IPR016181">
    <property type="entry name" value="Acyl_CoA_acyltransferase"/>
</dbReference>
<reference evidence="5 6" key="1">
    <citation type="submission" date="2018-10" db="EMBL/GenBank/DDBJ databases">
        <authorList>
            <person name="Li J."/>
        </authorList>
    </citation>
    <scope>NUCLEOTIDE SEQUENCE [LARGE SCALE GENOMIC DNA]</scope>
    <source>
        <strain evidence="5 6">JCM 11654</strain>
    </source>
</reference>
<feature type="region of interest" description="Disordered" evidence="3">
    <location>
        <begin position="203"/>
        <end position="241"/>
    </location>
</feature>
<feature type="compositionally biased region" description="Low complexity" evidence="3">
    <location>
        <begin position="207"/>
        <end position="229"/>
    </location>
</feature>
<gene>
    <name evidence="5" type="ORF">D9V34_11535</name>
</gene>
<sequence length="241" mass="26277">MTDTDQTPTDTHAAAGSAASSVPHEEFVYVSPEDPRVEPLIRELAAEYDHRYGDLFGEPASAELYRYPAENFLPPIGAFALLMRDGVAVAGGAFKRFDQHTTEFKRIWVSSQQRRQGLAKRVLAELEDESRRRGFTRAYLTTGPRQPEAVRLYLGTGWTPLFDPEGTPEQIGIYGFAKSLTSEDLDAREIQARYDAERAEFLPELQAEAADPAGGAGSAEAADAPNSADVTAADKAHTDAA</sequence>
<name>A0A3L7ASN2_9MICO</name>
<protein>
    <submittedName>
        <fullName evidence="5">GNAT family N-acetyltransferase</fullName>
    </submittedName>
</protein>
<dbReference type="InterPro" id="IPR050832">
    <property type="entry name" value="Bact_Acetyltransf"/>
</dbReference>